<proteinExistence type="predicted"/>
<accession>A0A2M7S5L0</accession>
<evidence type="ECO:0000313" key="1">
    <source>
        <dbReference type="EMBL" id="PIZ14800.1"/>
    </source>
</evidence>
<gene>
    <name evidence="1" type="ORF">COY52_11070</name>
</gene>
<evidence type="ECO:0000313" key="2">
    <source>
        <dbReference type="Proteomes" id="UP000229307"/>
    </source>
</evidence>
<organism evidence="1 2">
    <name type="scientific">Candidatus Desantisbacteria bacterium CG_4_10_14_0_8_um_filter_48_22</name>
    <dbReference type="NCBI Taxonomy" id="1974543"/>
    <lineage>
        <taxon>Bacteria</taxon>
        <taxon>Candidatus Desantisiibacteriota</taxon>
    </lineage>
</organism>
<dbReference type="Proteomes" id="UP000229307">
    <property type="component" value="Unassembled WGS sequence"/>
</dbReference>
<comment type="caution">
    <text evidence="1">The sequence shown here is derived from an EMBL/GenBank/DDBJ whole genome shotgun (WGS) entry which is preliminary data.</text>
</comment>
<dbReference type="EMBL" id="PFMR01000301">
    <property type="protein sequence ID" value="PIZ14800.1"/>
    <property type="molecule type" value="Genomic_DNA"/>
</dbReference>
<reference evidence="2" key="1">
    <citation type="submission" date="2017-09" db="EMBL/GenBank/DDBJ databases">
        <title>Depth-based differentiation of microbial function through sediment-hosted aquifers and enrichment of novel symbionts in the deep terrestrial subsurface.</title>
        <authorList>
            <person name="Probst A.J."/>
            <person name="Ladd B."/>
            <person name="Jarett J.K."/>
            <person name="Geller-Mcgrath D.E."/>
            <person name="Sieber C.M.K."/>
            <person name="Emerson J.B."/>
            <person name="Anantharaman K."/>
            <person name="Thomas B.C."/>
            <person name="Malmstrom R."/>
            <person name="Stieglmeier M."/>
            <person name="Klingl A."/>
            <person name="Woyke T."/>
            <person name="Ryan C.M."/>
            <person name="Banfield J.F."/>
        </authorList>
    </citation>
    <scope>NUCLEOTIDE SEQUENCE [LARGE SCALE GENOMIC DNA]</scope>
</reference>
<name>A0A2M7S5L0_9BACT</name>
<protein>
    <submittedName>
        <fullName evidence="1">Uncharacterized protein</fullName>
    </submittedName>
</protein>
<sequence length="206" mass="23323">MRIFKIFTFILTVVFMSYTNLKAETEPVYIKMDISGVYNNDGIAPEVKANDGNFDYKGFNYTASMWPDAGETKILGIPFTLPDKEDGRNNNIACNGQEIEVPEGRYASIFLLCSATKDKAEEEVKLKFKDGSISSAQLNVTFWNQEPQYNEKKALEFCHNMSPAGLQYLFTYIFLQKIPAGNSKVLMSIILPDEPNIHIFSITLEK</sequence>
<dbReference type="AlphaFoldDB" id="A0A2M7S5L0"/>